<dbReference type="InterPro" id="IPR000897">
    <property type="entry name" value="SRP54_GTPase_dom"/>
</dbReference>
<protein>
    <recommendedName>
        <fullName evidence="9">Signal recognition particle receptor FtsY</fullName>
        <shortName evidence="9">SRP receptor</shortName>
        <ecNumber evidence="9">3.6.5.4</ecNumber>
    </recommendedName>
</protein>
<dbReference type="SMART" id="SM00382">
    <property type="entry name" value="AAA"/>
    <property type="match status" value="1"/>
</dbReference>
<keyword evidence="4 9" id="KW-0378">Hydrolase</keyword>
<feature type="domain" description="SRP54-type proteins GTP-binding" evidence="10">
    <location>
        <begin position="290"/>
        <end position="303"/>
    </location>
</feature>
<comment type="function">
    <text evidence="9">Involved in targeting and insertion of nascent membrane proteins into the cytoplasmic membrane. Acts as a receptor for the complex formed by the signal recognition particle (SRP) and the ribosome-nascent chain (RNC).</text>
</comment>
<evidence type="ECO:0000256" key="1">
    <source>
        <dbReference type="ARBA" id="ARBA00022475"/>
    </source>
</evidence>
<dbReference type="InterPro" id="IPR027417">
    <property type="entry name" value="P-loop_NTPase"/>
</dbReference>
<name>A0ABM9HFF6_9BACT</name>
<dbReference type="HAMAP" id="MF_00920">
    <property type="entry name" value="FtsY"/>
    <property type="match status" value="1"/>
</dbReference>
<sequence length="318" mass="34799">MNDSTENKMEDTKQGGFFSRLKSGLSKTRDSFSKGLDNLVHGKAQVGPEMMDEIEEALLIADAGMGATRKILDALKREVSENHLRTQEEVQAHLKTIMAGLLQEHQTPWDLNSKKPFIVLVIGINGSGKTTTIGKLAGKWSKEGKKVLVAAGDTFRAAAIEQLQMWSERANVPCIAQKKGADPSAVAYDAVQAGIARKSDIVLIDTAGRLQTNTNLMEELKKVKRVIGKVQPDAPHETILVLDGSIGQNSISQARLFHEALHIDSLVMTKLDGTAKGGILFNIVQEMKLPVRYIGVGEKAEDLQEFQPEAFVNALFER</sequence>
<evidence type="ECO:0000256" key="9">
    <source>
        <dbReference type="HAMAP-Rule" id="MF_00920"/>
    </source>
</evidence>
<gene>
    <name evidence="9 11" type="primary">ftsY</name>
    <name evidence="11" type="ORF">NSPWAT_2105</name>
</gene>
<keyword evidence="5 9" id="KW-0342">GTP-binding</keyword>
<evidence type="ECO:0000313" key="11">
    <source>
        <dbReference type="EMBL" id="CAI2718961.1"/>
    </source>
</evidence>
<keyword evidence="2 9" id="KW-0963">Cytoplasm</keyword>
<keyword evidence="12" id="KW-1185">Reference proteome</keyword>
<evidence type="ECO:0000256" key="5">
    <source>
        <dbReference type="ARBA" id="ARBA00023134"/>
    </source>
</evidence>
<dbReference type="Proteomes" id="UP001157733">
    <property type="component" value="Chromosome"/>
</dbReference>
<dbReference type="PROSITE" id="PS00300">
    <property type="entry name" value="SRP54"/>
    <property type="match status" value="1"/>
</dbReference>
<dbReference type="Gene3D" id="3.40.50.300">
    <property type="entry name" value="P-loop containing nucleotide triphosphate hydrolases"/>
    <property type="match status" value="1"/>
</dbReference>
<dbReference type="Pfam" id="PF02881">
    <property type="entry name" value="SRP54_N"/>
    <property type="match status" value="1"/>
</dbReference>
<dbReference type="Pfam" id="PF00448">
    <property type="entry name" value="SRP54"/>
    <property type="match status" value="1"/>
</dbReference>
<dbReference type="InterPro" id="IPR004390">
    <property type="entry name" value="SR_rcpt_FtsY"/>
</dbReference>
<dbReference type="PANTHER" id="PTHR43134:SF1">
    <property type="entry name" value="SIGNAL RECOGNITION PARTICLE RECEPTOR SUBUNIT ALPHA"/>
    <property type="match status" value="1"/>
</dbReference>
<feature type="binding site" evidence="9">
    <location>
        <begin position="123"/>
        <end position="130"/>
    </location>
    <ligand>
        <name>GTP</name>
        <dbReference type="ChEBI" id="CHEBI:37565"/>
    </ligand>
</feature>
<dbReference type="InterPro" id="IPR042101">
    <property type="entry name" value="SRP54_N_sf"/>
</dbReference>
<dbReference type="Gene3D" id="1.20.120.140">
    <property type="entry name" value="Signal recognition particle SRP54, nucleotide-binding domain"/>
    <property type="match status" value="1"/>
</dbReference>
<dbReference type="InterPro" id="IPR013822">
    <property type="entry name" value="Signal_recog_particl_SRP54_hlx"/>
</dbReference>
<dbReference type="RefSeq" id="WP_282011827.1">
    <property type="nucleotide sequence ID" value="NZ_OX336137.1"/>
</dbReference>
<dbReference type="InterPro" id="IPR036225">
    <property type="entry name" value="SRP/SRP_N"/>
</dbReference>
<dbReference type="InterPro" id="IPR003593">
    <property type="entry name" value="AAA+_ATPase"/>
</dbReference>
<dbReference type="SMART" id="SM00963">
    <property type="entry name" value="SRP54_N"/>
    <property type="match status" value="1"/>
</dbReference>
<evidence type="ECO:0000256" key="3">
    <source>
        <dbReference type="ARBA" id="ARBA00022741"/>
    </source>
</evidence>
<evidence type="ECO:0000256" key="8">
    <source>
        <dbReference type="ARBA" id="ARBA00048027"/>
    </source>
</evidence>
<feature type="binding site" evidence="9">
    <location>
        <begin position="205"/>
        <end position="209"/>
    </location>
    <ligand>
        <name>GTP</name>
        <dbReference type="ChEBI" id="CHEBI:37565"/>
    </ligand>
</feature>
<evidence type="ECO:0000256" key="7">
    <source>
        <dbReference type="ARBA" id="ARBA00023170"/>
    </source>
</evidence>
<dbReference type="CDD" id="cd17874">
    <property type="entry name" value="FtsY"/>
    <property type="match status" value="1"/>
</dbReference>
<keyword evidence="3 9" id="KW-0547">Nucleotide-binding</keyword>
<reference evidence="11 12" key="1">
    <citation type="submission" date="2022-09" db="EMBL/GenBank/DDBJ databases">
        <authorList>
            <person name="Kop L."/>
        </authorList>
    </citation>
    <scope>NUCLEOTIDE SEQUENCE [LARGE SCALE GENOMIC DNA]</scope>
    <source>
        <strain evidence="11 12">347</strain>
    </source>
</reference>
<organism evidence="11 12">
    <name type="scientific">Nitrospina watsonii</name>
    <dbReference type="NCBI Taxonomy" id="1323948"/>
    <lineage>
        <taxon>Bacteria</taxon>
        <taxon>Pseudomonadati</taxon>
        <taxon>Nitrospinota/Tectimicrobiota group</taxon>
        <taxon>Nitrospinota</taxon>
        <taxon>Nitrospinia</taxon>
        <taxon>Nitrospinales</taxon>
        <taxon>Nitrospinaceae</taxon>
        <taxon>Nitrospina</taxon>
    </lineage>
</organism>
<dbReference type="SUPFAM" id="SSF47364">
    <property type="entry name" value="Domain of the SRP/SRP receptor G-proteins"/>
    <property type="match status" value="1"/>
</dbReference>
<feature type="binding site" evidence="9">
    <location>
        <begin position="269"/>
        <end position="272"/>
    </location>
    <ligand>
        <name>GTP</name>
        <dbReference type="ChEBI" id="CHEBI:37565"/>
    </ligand>
</feature>
<evidence type="ECO:0000259" key="10">
    <source>
        <dbReference type="PROSITE" id="PS00300"/>
    </source>
</evidence>
<comment type="subunit">
    <text evidence="9">Part of the signal recognition particle protein translocation system, which is composed of SRP and FtsY.</text>
</comment>
<comment type="subcellular location">
    <subcellularLocation>
        <location evidence="9">Cell membrane</location>
        <topology evidence="9">Peripheral membrane protein</topology>
        <orientation evidence="9">Cytoplasmic side</orientation>
    </subcellularLocation>
    <subcellularLocation>
        <location evidence="9">Cytoplasm</location>
    </subcellularLocation>
</comment>
<proteinExistence type="inferred from homology"/>
<comment type="catalytic activity">
    <reaction evidence="8 9">
        <text>GTP + H2O = GDP + phosphate + H(+)</text>
        <dbReference type="Rhea" id="RHEA:19669"/>
        <dbReference type="ChEBI" id="CHEBI:15377"/>
        <dbReference type="ChEBI" id="CHEBI:15378"/>
        <dbReference type="ChEBI" id="CHEBI:37565"/>
        <dbReference type="ChEBI" id="CHEBI:43474"/>
        <dbReference type="ChEBI" id="CHEBI:58189"/>
        <dbReference type="EC" id="3.6.5.4"/>
    </reaction>
</comment>
<comment type="similarity">
    <text evidence="9">Belongs to the GTP-binding SRP family. FtsY subfamily.</text>
</comment>
<dbReference type="SUPFAM" id="SSF52540">
    <property type="entry name" value="P-loop containing nucleoside triphosphate hydrolases"/>
    <property type="match status" value="1"/>
</dbReference>
<accession>A0ABM9HFF6</accession>
<dbReference type="PANTHER" id="PTHR43134">
    <property type="entry name" value="SIGNAL RECOGNITION PARTICLE RECEPTOR SUBUNIT ALPHA"/>
    <property type="match status" value="1"/>
</dbReference>
<keyword evidence="1 9" id="KW-1003">Cell membrane</keyword>
<dbReference type="SMART" id="SM00962">
    <property type="entry name" value="SRP54"/>
    <property type="match status" value="1"/>
</dbReference>
<evidence type="ECO:0000256" key="6">
    <source>
        <dbReference type="ARBA" id="ARBA00023136"/>
    </source>
</evidence>
<evidence type="ECO:0000313" key="12">
    <source>
        <dbReference type="Proteomes" id="UP001157733"/>
    </source>
</evidence>
<evidence type="ECO:0000256" key="2">
    <source>
        <dbReference type="ARBA" id="ARBA00022490"/>
    </source>
</evidence>
<keyword evidence="7 9" id="KW-0675">Receptor</keyword>
<dbReference type="EMBL" id="OX336137">
    <property type="protein sequence ID" value="CAI2718961.1"/>
    <property type="molecule type" value="Genomic_DNA"/>
</dbReference>
<dbReference type="EC" id="3.6.5.4" evidence="9"/>
<dbReference type="NCBIfam" id="TIGR00064">
    <property type="entry name" value="ftsY"/>
    <property type="match status" value="1"/>
</dbReference>
<keyword evidence="6 9" id="KW-0472">Membrane</keyword>
<evidence type="ECO:0000256" key="4">
    <source>
        <dbReference type="ARBA" id="ARBA00022801"/>
    </source>
</evidence>